<organism evidence="3 4">
    <name type="scientific">Hibiscus syriacus</name>
    <name type="common">Rose of Sharon</name>
    <dbReference type="NCBI Taxonomy" id="106335"/>
    <lineage>
        <taxon>Eukaryota</taxon>
        <taxon>Viridiplantae</taxon>
        <taxon>Streptophyta</taxon>
        <taxon>Embryophyta</taxon>
        <taxon>Tracheophyta</taxon>
        <taxon>Spermatophyta</taxon>
        <taxon>Magnoliopsida</taxon>
        <taxon>eudicotyledons</taxon>
        <taxon>Gunneridae</taxon>
        <taxon>Pentapetalae</taxon>
        <taxon>rosids</taxon>
        <taxon>malvids</taxon>
        <taxon>Malvales</taxon>
        <taxon>Malvaceae</taxon>
        <taxon>Malvoideae</taxon>
        <taxon>Hibiscus</taxon>
    </lineage>
</organism>
<accession>A0A6A3AMS2</accession>
<dbReference type="SUPFAM" id="SSF56219">
    <property type="entry name" value="DNase I-like"/>
    <property type="match status" value="1"/>
</dbReference>
<evidence type="ECO:0000313" key="3">
    <source>
        <dbReference type="EMBL" id="KAE8705900.1"/>
    </source>
</evidence>
<comment type="caution">
    <text evidence="3">The sequence shown here is derived from an EMBL/GenBank/DDBJ whole genome shotgun (WGS) entry which is preliminary data.</text>
</comment>
<keyword evidence="4" id="KW-1185">Reference proteome</keyword>
<feature type="signal peptide" evidence="2">
    <location>
        <begin position="1"/>
        <end position="27"/>
    </location>
</feature>
<proteinExistence type="predicted"/>
<dbReference type="AlphaFoldDB" id="A0A6A3AMS2"/>
<dbReference type="EMBL" id="VEPZ02000978">
    <property type="protein sequence ID" value="KAE8705900.1"/>
    <property type="molecule type" value="Genomic_DNA"/>
</dbReference>
<evidence type="ECO:0000313" key="4">
    <source>
        <dbReference type="Proteomes" id="UP000436088"/>
    </source>
</evidence>
<evidence type="ECO:0000256" key="2">
    <source>
        <dbReference type="SAM" id="SignalP"/>
    </source>
</evidence>
<dbReference type="InterPro" id="IPR036691">
    <property type="entry name" value="Endo/exonu/phosph_ase_sf"/>
</dbReference>
<gene>
    <name evidence="3" type="ORF">F3Y22_tig00110415pilonHSYRG00138</name>
</gene>
<reference evidence="3" key="1">
    <citation type="submission" date="2019-09" db="EMBL/GenBank/DDBJ databases">
        <title>Draft genome information of white flower Hibiscus syriacus.</title>
        <authorList>
            <person name="Kim Y.-M."/>
        </authorList>
    </citation>
    <scope>NUCLEOTIDE SEQUENCE [LARGE SCALE GENOMIC DNA]</scope>
    <source>
        <strain evidence="3">YM2019G1</strain>
    </source>
</reference>
<keyword evidence="2" id="KW-0732">Signal</keyword>
<name>A0A6A3AMS2_HIBSY</name>
<protein>
    <submittedName>
        <fullName evidence="3">Uncharacterized protein</fullName>
    </submittedName>
</protein>
<feature type="region of interest" description="Disordered" evidence="1">
    <location>
        <begin position="66"/>
        <end position="92"/>
    </location>
</feature>
<dbReference type="PANTHER" id="PTHR33710:SF77">
    <property type="entry name" value="DNASE I-LIKE SUPERFAMILY PROTEIN"/>
    <property type="match status" value="1"/>
</dbReference>
<dbReference type="Gene3D" id="3.60.10.10">
    <property type="entry name" value="Endonuclease/exonuclease/phosphatase"/>
    <property type="match status" value="1"/>
</dbReference>
<feature type="compositionally biased region" description="Polar residues" evidence="1">
    <location>
        <begin position="76"/>
        <end position="92"/>
    </location>
</feature>
<feature type="chain" id="PRO_5025674229" evidence="2">
    <location>
        <begin position="28"/>
        <end position="276"/>
    </location>
</feature>
<dbReference type="Proteomes" id="UP000436088">
    <property type="component" value="Unassembled WGS sequence"/>
</dbReference>
<sequence length="276" mass="29938">MISGNLLNHSSLWILRTTLILSPSALGRTISKPSRKDPGPSMGIILQWNHGRRNSQRRSLILARSLPGSDSHDFPSPSTRGTSSLILNTQSPGSRFAPISEASVTVDPPPPAQAVAPMAAVVLETNVNVTIPAAPSKGVKDSRATKGKSPLGIRPDPGNIEDSQTATTDDQADGHVEAMHVCGNASSSRPSLDFQNLLFNFGLRDMGFQGPRYTWSLGLVSARLDRVICNNKWDEQFPYAAILHLLRMRSDHRPLLLSVGATPTRSGLNHFWYFTG</sequence>
<feature type="region of interest" description="Disordered" evidence="1">
    <location>
        <begin position="134"/>
        <end position="170"/>
    </location>
</feature>
<dbReference type="PANTHER" id="PTHR33710">
    <property type="entry name" value="BNAC02G09200D PROTEIN"/>
    <property type="match status" value="1"/>
</dbReference>
<evidence type="ECO:0000256" key="1">
    <source>
        <dbReference type="SAM" id="MobiDB-lite"/>
    </source>
</evidence>